<dbReference type="Pfam" id="PF02230">
    <property type="entry name" value="Abhydrolase_2"/>
    <property type="match status" value="1"/>
</dbReference>
<dbReference type="InterPro" id="IPR003140">
    <property type="entry name" value="PLipase/COase/thioEstase"/>
</dbReference>
<dbReference type="Gene3D" id="3.40.50.1820">
    <property type="entry name" value="alpha/beta hydrolase"/>
    <property type="match status" value="1"/>
</dbReference>
<evidence type="ECO:0000256" key="2">
    <source>
        <dbReference type="ARBA" id="ARBA00022801"/>
    </source>
</evidence>
<dbReference type="EMBL" id="DTMM01000054">
    <property type="protein sequence ID" value="HFT92824.1"/>
    <property type="molecule type" value="Genomic_DNA"/>
</dbReference>
<name>A0A7C3LW58_9BACT</name>
<evidence type="ECO:0000259" key="3">
    <source>
        <dbReference type="Pfam" id="PF02230"/>
    </source>
</evidence>
<organism evidence="4">
    <name type="scientific">Leptospirillum ferriphilum</name>
    <dbReference type="NCBI Taxonomy" id="178606"/>
    <lineage>
        <taxon>Bacteria</taxon>
        <taxon>Pseudomonadati</taxon>
        <taxon>Nitrospirota</taxon>
        <taxon>Nitrospiria</taxon>
        <taxon>Nitrospirales</taxon>
        <taxon>Nitrospiraceae</taxon>
        <taxon>Leptospirillum</taxon>
    </lineage>
</organism>
<dbReference type="PANTHER" id="PTHR10655:SF17">
    <property type="entry name" value="LYSOPHOSPHOLIPASE-LIKE PROTEIN 1"/>
    <property type="match status" value="1"/>
</dbReference>
<sequence>MGNNAFTFGPDGGLEQTVPAPFSGTIFLLHGLGADSNDLAGVIPYLDLSGDQVVRFLMPNAPFRSVRVNQGMRMRAWYDIVSARLDSEPDWEGISTSSDALLEWVEEEKKRGVPADKIFLAGFSQGGLVCLAAGLKSTDELGGILALSTYDPDPETLEKRWTGHRSQSLFMGHGTADPVVPYTLGQETFQGFSRLGWKGEWFSHREAHTLTLDELKEISRWLLASVQA</sequence>
<dbReference type="PANTHER" id="PTHR10655">
    <property type="entry name" value="LYSOPHOSPHOLIPASE-RELATED"/>
    <property type="match status" value="1"/>
</dbReference>
<dbReference type="GO" id="GO:0016787">
    <property type="term" value="F:hydrolase activity"/>
    <property type="evidence" value="ECO:0007669"/>
    <property type="project" value="UniProtKB-KW"/>
</dbReference>
<protein>
    <submittedName>
        <fullName evidence="4">Carboxylesterase</fullName>
    </submittedName>
</protein>
<dbReference type="SUPFAM" id="SSF53474">
    <property type="entry name" value="alpha/beta-Hydrolases"/>
    <property type="match status" value="1"/>
</dbReference>
<dbReference type="AlphaFoldDB" id="A0A7C3LW58"/>
<feature type="domain" description="Phospholipase/carboxylesterase/thioesterase" evidence="3">
    <location>
        <begin position="23"/>
        <end position="222"/>
    </location>
</feature>
<dbReference type="InterPro" id="IPR029058">
    <property type="entry name" value="AB_hydrolase_fold"/>
</dbReference>
<keyword evidence="2" id="KW-0378">Hydrolase</keyword>
<evidence type="ECO:0000256" key="1">
    <source>
        <dbReference type="ARBA" id="ARBA00006499"/>
    </source>
</evidence>
<proteinExistence type="inferred from homology"/>
<comment type="caution">
    <text evidence="4">The sequence shown here is derived from an EMBL/GenBank/DDBJ whole genome shotgun (WGS) entry which is preliminary data.</text>
</comment>
<comment type="similarity">
    <text evidence="1">Belongs to the AB hydrolase superfamily. AB hydrolase 2 family.</text>
</comment>
<accession>A0A7C3LW58</accession>
<gene>
    <name evidence="4" type="ORF">ENX03_02560</name>
</gene>
<evidence type="ECO:0000313" key="4">
    <source>
        <dbReference type="EMBL" id="HFT92824.1"/>
    </source>
</evidence>
<dbReference type="InterPro" id="IPR050565">
    <property type="entry name" value="LYPA1-2/EST-like"/>
</dbReference>
<reference evidence="4" key="1">
    <citation type="journal article" date="2020" name="mSystems">
        <title>Genome- and Community-Level Interaction Insights into Carbon Utilization and Element Cycling Functions of Hydrothermarchaeota in Hydrothermal Sediment.</title>
        <authorList>
            <person name="Zhou Z."/>
            <person name="Liu Y."/>
            <person name="Xu W."/>
            <person name="Pan J."/>
            <person name="Luo Z.H."/>
            <person name="Li M."/>
        </authorList>
    </citation>
    <scope>NUCLEOTIDE SEQUENCE [LARGE SCALE GENOMIC DNA]</scope>
    <source>
        <strain evidence="4">SpSt-902</strain>
    </source>
</reference>